<dbReference type="Gene3D" id="2.40.70.10">
    <property type="entry name" value="Acid Proteases"/>
    <property type="match status" value="1"/>
</dbReference>
<proteinExistence type="predicted"/>
<dbReference type="InterPro" id="IPR050951">
    <property type="entry name" value="Retrovirus_Pol_polyprotein"/>
</dbReference>
<sequence length="365" mass="40385">MGECFACDEKCNPGHKCKNKHLHVIILSGQIEEDEAEEMGIEGDGQKEGDEATDTLMSLSLKSIVGITGGRTMKFVGRVKGEEVLIMIDCGASHNFISASLVEKLSLPKVKTSTYKVTVGDGHLVESEGRCKGLQVNLRGTVLEQDFYLFKLREVDLILGMEWLESLGEGRFVISHNGGKLKGSDEISGLPPLRSRDHAILIKEGAQPPNIRPYRYAHSQKTEIENKIATPLIDLLKKDAFKWGNDAQRAFEALKTATTSVSVLAMPNFKLPFELETDASGFGVGAVLMQGKRPIAYFSQVLSSRAKKCFVYERELMAIVLAVKKWRHYLIGHNFEIQYKPGVENKVADALSRRGETVVLNALSM</sequence>
<keyword evidence="4" id="KW-0255">Endonuclease</keyword>
<dbReference type="PANTHER" id="PTHR37984">
    <property type="entry name" value="PROTEIN CBG26694"/>
    <property type="match status" value="1"/>
</dbReference>
<dbReference type="Proteomes" id="UP000634136">
    <property type="component" value="Unassembled WGS sequence"/>
</dbReference>
<keyword evidence="4" id="KW-0378">Hydrolase</keyword>
<protein>
    <submittedName>
        <fullName evidence="7">Transposon Tf2-12 polyprotein</fullName>
    </submittedName>
</protein>
<dbReference type="InterPro" id="IPR021109">
    <property type="entry name" value="Peptidase_aspartic_dom_sf"/>
</dbReference>
<dbReference type="PANTHER" id="PTHR37984:SF5">
    <property type="entry name" value="PROTEIN NYNRIN-LIKE"/>
    <property type="match status" value="1"/>
</dbReference>
<dbReference type="FunFam" id="3.10.20.370:FF:000001">
    <property type="entry name" value="Retrovirus-related Pol polyprotein from transposon 17.6-like protein"/>
    <property type="match status" value="1"/>
</dbReference>
<dbReference type="Pfam" id="PF17919">
    <property type="entry name" value="RT_RNaseH_2"/>
    <property type="match status" value="1"/>
</dbReference>
<evidence type="ECO:0000256" key="1">
    <source>
        <dbReference type="ARBA" id="ARBA00022679"/>
    </source>
</evidence>
<evidence type="ECO:0000313" key="8">
    <source>
        <dbReference type="Proteomes" id="UP000634136"/>
    </source>
</evidence>
<evidence type="ECO:0000256" key="5">
    <source>
        <dbReference type="ARBA" id="ARBA00023268"/>
    </source>
</evidence>
<dbReference type="GO" id="GO:0004519">
    <property type="term" value="F:endonuclease activity"/>
    <property type="evidence" value="ECO:0007669"/>
    <property type="project" value="UniProtKB-KW"/>
</dbReference>
<reference evidence="7" key="1">
    <citation type="submission" date="2020-09" db="EMBL/GenBank/DDBJ databases">
        <title>Genome-Enabled Discovery of Anthraquinone Biosynthesis in Senna tora.</title>
        <authorList>
            <person name="Kang S.-H."/>
            <person name="Pandey R.P."/>
            <person name="Lee C.-M."/>
            <person name="Sim J.-S."/>
            <person name="Jeong J.-T."/>
            <person name="Choi B.-S."/>
            <person name="Jung M."/>
            <person name="Ginzburg D."/>
            <person name="Zhao K."/>
            <person name="Won S.Y."/>
            <person name="Oh T.-J."/>
            <person name="Yu Y."/>
            <person name="Kim N.-H."/>
            <person name="Lee O.R."/>
            <person name="Lee T.-H."/>
            <person name="Bashyal P."/>
            <person name="Kim T.-S."/>
            <person name="Lee W.-H."/>
            <person name="Kawkins C."/>
            <person name="Kim C.-K."/>
            <person name="Kim J.S."/>
            <person name="Ahn B.O."/>
            <person name="Rhee S.Y."/>
            <person name="Sohng J.K."/>
        </authorList>
    </citation>
    <scope>NUCLEOTIDE SEQUENCE</scope>
    <source>
        <tissue evidence="7">Leaf</tissue>
    </source>
</reference>
<dbReference type="Pfam" id="PF08284">
    <property type="entry name" value="RVP_2"/>
    <property type="match status" value="1"/>
</dbReference>
<dbReference type="InterPro" id="IPR041577">
    <property type="entry name" value="RT_RNaseH_2"/>
</dbReference>
<keyword evidence="5" id="KW-0511">Multifunctional enzyme</keyword>
<keyword evidence="2" id="KW-0548">Nucleotidyltransferase</keyword>
<keyword evidence="1" id="KW-0808">Transferase</keyword>
<dbReference type="GO" id="GO:0016779">
    <property type="term" value="F:nucleotidyltransferase activity"/>
    <property type="evidence" value="ECO:0007669"/>
    <property type="project" value="UniProtKB-KW"/>
</dbReference>
<dbReference type="SUPFAM" id="SSF56672">
    <property type="entry name" value="DNA/RNA polymerases"/>
    <property type="match status" value="1"/>
</dbReference>
<dbReference type="OrthoDB" id="1746660at2759"/>
<dbReference type="Gene3D" id="3.30.70.270">
    <property type="match status" value="1"/>
</dbReference>
<evidence type="ECO:0000256" key="3">
    <source>
        <dbReference type="ARBA" id="ARBA00022722"/>
    </source>
</evidence>
<dbReference type="Gene3D" id="3.10.20.370">
    <property type="match status" value="1"/>
</dbReference>
<dbReference type="SUPFAM" id="SSF50630">
    <property type="entry name" value="Acid proteases"/>
    <property type="match status" value="1"/>
</dbReference>
<evidence type="ECO:0000259" key="6">
    <source>
        <dbReference type="Pfam" id="PF17919"/>
    </source>
</evidence>
<dbReference type="EMBL" id="JAAIUW010000011">
    <property type="protein sequence ID" value="KAF7810565.1"/>
    <property type="molecule type" value="Genomic_DNA"/>
</dbReference>
<dbReference type="CDD" id="cd09274">
    <property type="entry name" value="RNase_HI_RT_Ty3"/>
    <property type="match status" value="1"/>
</dbReference>
<organism evidence="7 8">
    <name type="scientific">Senna tora</name>
    <dbReference type="NCBI Taxonomy" id="362788"/>
    <lineage>
        <taxon>Eukaryota</taxon>
        <taxon>Viridiplantae</taxon>
        <taxon>Streptophyta</taxon>
        <taxon>Embryophyta</taxon>
        <taxon>Tracheophyta</taxon>
        <taxon>Spermatophyta</taxon>
        <taxon>Magnoliopsida</taxon>
        <taxon>eudicotyledons</taxon>
        <taxon>Gunneridae</taxon>
        <taxon>Pentapetalae</taxon>
        <taxon>rosids</taxon>
        <taxon>fabids</taxon>
        <taxon>Fabales</taxon>
        <taxon>Fabaceae</taxon>
        <taxon>Caesalpinioideae</taxon>
        <taxon>Cassia clade</taxon>
        <taxon>Senna</taxon>
    </lineage>
</organism>
<evidence type="ECO:0000313" key="7">
    <source>
        <dbReference type="EMBL" id="KAF7810565.1"/>
    </source>
</evidence>
<evidence type="ECO:0000256" key="2">
    <source>
        <dbReference type="ARBA" id="ARBA00022695"/>
    </source>
</evidence>
<name>A0A834SUK5_9FABA</name>
<dbReference type="CDD" id="cd00303">
    <property type="entry name" value="retropepsin_like"/>
    <property type="match status" value="1"/>
</dbReference>
<gene>
    <name evidence="7" type="ORF">G2W53_037308</name>
</gene>
<accession>A0A834SUK5</accession>
<feature type="domain" description="Reverse transcriptase/retrotransposon-derived protein RNase H-like" evidence="6">
    <location>
        <begin position="243"/>
        <end position="337"/>
    </location>
</feature>
<dbReference type="InterPro" id="IPR043502">
    <property type="entry name" value="DNA/RNA_pol_sf"/>
</dbReference>
<dbReference type="InterPro" id="IPR043128">
    <property type="entry name" value="Rev_trsase/Diguanyl_cyclase"/>
</dbReference>
<keyword evidence="3" id="KW-0540">Nuclease</keyword>
<evidence type="ECO:0000256" key="4">
    <source>
        <dbReference type="ARBA" id="ARBA00022759"/>
    </source>
</evidence>
<keyword evidence="8" id="KW-1185">Reference proteome</keyword>
<comment type="caution">
    <text evidence="7">The sequence shown here is derived from an EMBL/GenBank/DDBJ whole genome shotgun (WGS) entry which is preliminary data.</text>
</comment>
<dbReference type="AlphaFoldDB" id="A0A834SUK5"/>